<dbReference type="Proteomes" id="UP000011761">
    <property type="component" value="Unassembled WGS sequence"/>
</dbReference>
<keyword evidence="2" id="KW-0813">Transport</keyword>
<evidence type="ECO:0000313" key="9">
    <source>
        <dbReference type="EMBL" id="EMC91572.1"/>
    </source>
</evidence>
<protein>
    <recommendedName>
        <fullName evidence="11">Nucleoporin Nup54 alpha-helical domain-containing protein</fullName>
    </recommendedName>
</protein>
<keyword evidence="4" id="KW-0653">Protein transport</keyword>
<dbReference type="Pfam" id="PF13634">
    <property type="entry name" value="Nucleoporin_FG"/>
    <property type="match status" value="1"/>
</dbReference>
<dbReference type="InterPro" id="IPR024882">
    <property type="entry name" value="NUP58/p45/49"/>
</dbReference>
<keyword evidence="10" id="KW-1185">Reference proteome</keyword>
<dbReference type="PANTHER" id="PTHR13437:SF2">
    <property type="entry name" value="NUCLEOPORIN P58_P45"/>
    <property type="match status" value="1"/>
</dbReference>
<dbReference type="GO" id="GO:0015031">
    <property type="term" value="P:protein transport"/>
    <property type="evidence" value="ECO:0007669"/>
    <property type="project" value="UniProtKB-KW"/>
</dbReference>
<dbReference type="GeneID" id="19117520"/>
<keyword evidence="5" id="KW-0811">Translocation</keyword>
<feature type="region of interest" description="Disordered" evidence="8">
    <location>
        <begin position="53"/>
        <end position="204"/>
    </location>
</feature>
<evidence type="ECO:0000313" key="10">
    <source>
        <dbReference type="Proteomes" id="UP000011761"/>
    </source>
</evidence>
<dbReference type="eggNOG" id="KOG0845">
    <property type="taxonomic scope" value="Eukaryota"/>
</dbReference>
<organism evidence="9 10">
    <name type="scientific">Baudoinia panamericana (strain UAMH 10762)</name>
    <name type="common">Angels' share fungus</name>
    <name type="synonym">Baudoinia compniacensis (strain UAMH 10762)</name>
    <dbReference type="NCBI Taxonomy" id="717646"/>
    <lineage>
        <taxon>Eukaryota</taxon>
        <taxon>Fungi</taxon>
        <taxon>Dikarya</taxon>
        <taxon>Ascomycota</taxon>
        <taxon>Pezizomycotina</taxon>
        <taxon>Dothideomycetes</taxon>
        <taxon>Dothideomycetidae</taxon>
        <taxon>Mycosphaerellales</taxon>
        <taxon>Teratosphaeriaceae</taxon>
        <taxon>Baudoinia</taxon>
    </lineage>
</organism>
<dbReference type="OrthoDB" id="2538017at2759"/>
<dbReference type="OMA" id="KLPTHYH"/>
<dbReference type="InterPro" id="IPR025574">
    <property type="entry name" value="Nucleoporin_FG_rpt"/>
</dbReference>
<reference evidence="9 10" key="1">
    <citation type="journal article" date="2012" name="PLoS Pathog.">
        <title>Diverse lifestyles and strategies of plant pathogenesis encoded in the genomes of eighteen Dothideomycetes fungi.</title>
        <authorList>
            <person name="Ohm R.A."/>
            <person name="Feau N."/>
            <person name="Henrissat B."/>
            <person name="Schoch C.L."/>
            <person name="Horwitz B.A."/>
            <person name="Barry K.W."/>
            <person name="Condon B.J."/>
            <person name="Copeland A.C."/>
            <person name="Dhillon B."/>
            <person name="Glaser F."/>
            <person name="Hesse C.N."/>
            <person name="Kosti I."/>
            <person name="LaButti K."/>
            <person name="Lindquist E.A."/>
            <person name="Lucas S."/>
            <person name="Salamov A.A."/>
            <person name="Bradshaw R.E."/>
            <person name="Ciuffetti L."/>
            <person name="Hamelin R.C."/>
            <person name="Kema G.H.J."/>
            <person name="Lawrence C."/>
            <person name="Scott J.A."/>
            <person name="Spatafora J.W."/>
            <person name="Turgeon B.G."/>
            <person name="de Wit P.J.G.M."/>
            <person name="Zhong S."/>
            <person name="Goodwin S.B."/>
            <person name="Grigoriev I.V."/>
        </authorList>
    </citation>
    <scope>NUCLEOTIDE SEQUENCE [LARGE SCALE GENOMIC DNA]</scope>
    <source>
        <strain evidence="9 10">UAMH 10762</strain>
    </source>
</reference>
<feature type="compositionally biased region" description="Polar residues" evidence="8">
    <location>
        <begin position="59"/>
        <end position="149"/>
    </location>
</feature>
<dbReference type="GO" id="GO:0005643">
    <property type="term" value="C:nuclear pore"/>
    <property type="evidence" value="ECO:0007669"/>
    <property type="project" value="UniProtKB-SubCell"/>
</dbReference>
<dbReference type="STRING" id="717646.M2LCA4"/>
<evidence type="ECO:0000256" key="2">
    <source>
        <dbReference type="ARBA" id="ARBA00022448"/>
    </source>
</evidence>
<dbReference type="GO" id="GO:0017056">
    <property type="term" value="F:structural constituent of nuclear pore"/>
    <property type="evidence" value="ECO:0007669"/>
    <property type="project" value="InterPro"/>
</dbReference>
<evidence type="ECO:0000256" key="6">
    <source>
        <dbReference type="ARBA" id="ARBA00023132"/>
    </source>
</evidence>
<dbReference type="EMBL" id="KB445563">
    <property type="protein sequence ID" value="EMC91572.1"/>
    <property type="molecule type" value="Genomic_DNA"/>
</dbReference>
<dbReference type="GO" id="GO:0051028">
    <property type="term" value="P:mRNA transport"/>
    <property type="evidence" value="ECO:0007669"/>
    <property type="project" value="UniProtKB-KW"/>
</dbReference>
<evidence type="ECO:0000256" key="8">
    <source>
        <dbReference type="SAM" id="MobiDB-lite"/>
    </source>
</evidence>
<evidence type="ECO:0000256" key="5">
    <source>
        <dbReference type="ARBA" id="ARBA00023010"/>
    </source>
</evidence>
<feature type="compositionally biased region" description="Polar residues" evidence="8">
    <location>
        <begin position="157"/>
        <end position="204"/>
    </location>
</feature>
<dbReference type="PANTHER" id="PTHR13437">
    <property type="entry name" value="NUCLEOPORIN P58/P45 NUCLEOPORIN-LIKE PROTEIN 1"/>
    <property type="match status" value="1"/>
</dbReference>
<evidence type="ECO:0000256" key="7">
    <source>
        <dbReference type="ARBA" id="ARBA00023242"/>
    </source>
</evidence>
<evidence type="ECO:0008006" key="11">
    <source>
        <dbReference type="Google" id="ProtNLM"/>
    </source>
</evidence>
<keyword evidence="6" id="KW-0906">Nuclear pore complex</keyword>
<comment type="subcellular location">
    <subcellularLocation>
        <location evidence="1">Nucleus</location>
        <location evidence="1">Nuclear pore complex</location>
    </subcellularLocation>
</comment>
<proteinExistence type="predicted"/>
<dbReference type="Pfam" id="PF21121">
    <property type="entry name" value="Nup49_C"/>
    <property type="match status" value="1"/>
</dbReference>
<dbReference type="HOGENOM" id="CLU_027081_1_0_1"/>
<dbReference type="KEGG" id="bcom:BAUCODRAFT_97744"/>
<dbReference type="AlphaFoldDB" id="M2LCA4"/>
<feature type="non-terminal residue" evidence="9">
    <location>
        <position position="465"/>
    </location>
</feature>
<dbReference type="GO" id="GO:0008139">
    <property type="term" value="F:nuclear localization sequence binding"/>
    <property type="evidence" value="ECO:0007669"/>
    <property type="project" value="InterPro"/>
</dbReference>
<dbReference type="RefSeq" id="XP_007681109.1">
    <property type="nucleotide sequence ID" value="XM_007682919.1"/>
</dbReference>
<evidence type="ECO:0000256" key="4">
    <source>
        <dbReference type="ARBA" id="ARBA00022927"/>
    </source>
</evidence>
<keyword evidence="3" id="KW-0509">mRNA transport</keyword>
<keyword evidence="7" id="KW-0539">Nucleus</keyword>
<name>M2LCA4_BAUPA</name>
<evidence type="ECO:0000256" key="1">
    <source>
        <dbReference type="ARBA" id="ARBA00004567"/>
    </source>
</evidence>
<sequence>MAFGRSNSLSLNTGATNSLLYQGSSLFGNNTQPAQPQQQTGLFGNSTQNAAAPVGGSLFGNTNNAQPSGGSLFGNSTAQQQQQPGTSLFGNTSTQQQPNTGLFGNTTAQQQPNTSLFGNTTTQQQPSTGLFGASTAQNNTTGASLFSNLNQQNQQQPTTSLFGNTNNNTSSLFGAKPTASQPTTNSLFSNSLTNTQNRPNGASVFGMQSQQQAGAVRVHLNDLRGTTRFTDCVDEVKNDFERVDKMIREQEEICRRIQAFMPKHGENVEAVPASVAVVREKAEGVEMMLAQDAVEVNSAKGLLGRDEKDFARCQRVAENLMLPVPGYQAPGVGSSSYLGSGMGRVGVAGQPGTGLGEDEYDTDLVNHYFLPLASDLEATFGKYTSNLAEIEGHMRVLEDAAVGRARSLAAKRAGLSGGQNGGGGEETVRELADTLRGFEQSILAVAGVVGECREGVNELVLGRLG</sequence>
<gene>
    <name evidence="9" type="ORF">BAUCODRAFT_97744</name>
</gene>
<accession>M2LCA4</accession>
<evidence type="ECO:0000256" key="3">
    <source>
        <dbReference type="ARBA" id="ARBA00022816"/>
    </source>
</evidence>